<dbReference type="eggNOG" id="COG0457">
    <property type="taxonomic scope" value="Bacteria"/>
</dbReference>
<dbReference type="RefSeq" id="WP_033494467.1">
    <property type="nucleotide sequence ID" value="NZ_JDUU01000016.1"/>
</dbReference>
<dbReference type="AlphaFoldDB" id="A0A086ZN03"/>
<feature type="region of interest" description="Disordered" evidence="2">
    <location>
        <begin position="181"/>
        <end position="204"/>
    </location>
</feature>
<accession>A0A086ZN03</accession>
<dbReference type="SUPFAM" id="SSF53756">
    <property type="entry name" value="UDP-Glycosyltransferase/glycogen phosphorylase"/>
    <property type="match status" value="1"/>
</dbReference>
<dbReference type="OrthoDB" id="9179784at2"/>
<evidence type="ECO:0000313" key="4">
    <source>
        <dbReference type="Proteomes" id="UP000029108"/>
    </source>
</evidence>
<feature type="coiled-coil region" evidence="1">
    <location>
        <begin position="549"/>
        <end position="576"/>
    </location>
</feature>
<gene>
    <name evidence="3" type="ORF">BBIA_0035</name>
</gene>
<dbReference type="STRING" id="1437608.GCA_000771645_00747"/>
<reference evidence="3 4" key="1">
    <citation type="submission" date="2014-03" db="EMBL/GenBank/DDBJ databases">
        <title>Genomics of Bifidobacteria.</title>
        <authorList>
            <person name="Ventura M."/>
            <person name="Milani C."/>
            <person name="Lugli G.A."/>
        </authorList>
    </citation>
    <scope>NUCLEOTIDE SEQUENCE [LARGE SCALE GENOMIC DNA]</scope>
    <source>
        <strain evidence="3 4">DSM 23969</strain>
    </source>
</reference>
<keyword evidence="4" id="KW-1185">Reference proteome</keyword>
<organism evidence="3 4">
    <name type="scientific">Bifidobacterium biavatii DSM 23969</name>
    <dbReference type="NCBI Taxonomy" id="1437608"/>
    <lineage>
        <taxon>Bacteria</taxon>
        <taxon>Bacillati</taxon>
        <taxon>Actinomycetota</taxon>
        <taxon>Actinomycetes</taxon>
        <taxon>Bifidobacteriales</taxon>
        <taxon>Bifidobacteriaceae</taxon>
        <taxon>Bifidobacterium</taxon>
    </lineage>
</organism>
<sequence>MGSLTRERGSFAARRVLITQSVLANIGGSEVQAVELARFFRSQGADVTLFAWQADDPMRSIVGSEGFRVVLRSDPAADGLHVADFDVIWVQHEVLPESVIRDLGRSAGGADASATAGERSRCRFVFSHMSPFRELYMEFPYLRGLEPAVASMSVFNSAETMESQSAFLPPDDDRVMVYPNPAPSEYADHDPADADGGETRDDGHAGPRRVLVVSNHAPGEVVAAADELAARGCRVDYLREVAGIEGGSRITSVDLLSRYDCVITIGKTVQYCLVAGIPVYVYDHFGGPGYLNDDNLETADHYNFSGRMKPYSRYLTEARNQAAGVRVVDAAVLADDIANGYDRACAWQRAHRADFVNRYGIVPVMDRLFARIETEAYERPALTADMVEYLAQAQRTYADFTVERRENVKPDRDFYAQHVQVFSSDDGVFHASGLTQSLPLTRQVSFEIGPDSAGHIRIDYGERPCTVSGFAIEGVDRALCRVESNAFHETDDEYVFLSGDPQILLTLPPGRTGTVTVHATVLSMTSSGQIVDRMLDRLRQRDARQAEDRALLQSRLAEAERHAELAERHIRDIEESKWWKLGERLRAAIRSVKKSK</sequence>
<evidence type="ECO:0000256" key="2">
    <source>
        <dbReference type="SAM" id="MobiDB-lite"/>
    </source>
</evidence>
<feature type="compositionally biased region" description="Basic and acidic residues" evidence="2">
    <location>
        <begin position="186"/>
        <end position="204"/>
    </location>
</feature>
<keyword evidence="3" id="KW-0808">Transferase</keyword>
<dbReference type="Proteomes" id="UP000029108">
    <property type="component" value="Unassembled WGS sequence"/>
</dbReference>
<keyword evidence="1" id="KW-0175">Coiled coil</keyword>
<protein>
    <submittedName>
        <fullName evidence="3">Glycosyltransferase</fullName>
    </submittedName>
</protein>
<comment type="caution">
    <text evidence="3">The sequence shown here is derived from an EMBL/GenBank/DDBJ whole genome shotgun (WGS) entry which is preliminary data.</text>
</comment>
<dbReference type="GO" id="GO:0016740">
    <property type="term" value="F:transferase activity"/>
    <property type="evidence" value="ECO:0007669"/>
    <property type="project" value="UniProtKB-KW"/>
</dbReference>
<evidence type="ECO:0000256" key="1">
    <source>
        <dbReference type="SAM" id="Coils"/>
    </source>
</evidence>
<dbReference type="EMBL" id="JGYN01000030">
    <property type="protein sequence ID" value="KFI47903.1"/>
    <property type="molecule type" value="Genomic_DNA"/>
</dbReference>
<proteinExistence type="predicted"/>
<evidence type="ECO:0000313" key="3">
    <source>
        <dbReference type="EMBL" id="KFI47903.1"/>
    </source>
</evidence>
<name>A0A086ZN03_9BIFI</name>